<keyword evidence="5" id="KW-1185">Reference proteome</keyword>
<evidence type="ECO:0000259" key="3">
    <source>
        <dbReference type="Pfam" id="PF00135"/>
    </source>
</evidence>
<dbReference type="GO" id="GO:0016787">
    <property type="term" value="F:hydrolase activity"/>
    <property type="evidence" value="ECO:0007669"/>
    <property type="project" value="UniProtKB-KW"/>
</dbReference>
<feature type="domain" description="Carboxylesterase type B" evidence="3">
    <location>
        <begin position="14"/>
        <end position="280"/>
    </location>
</feature>
<comment type="caution">
    <text evidence="4">The sequence shown here is derived from an EMBL/GenBank/DDBJ whole genome shotgun (WGS) entry which is preliminary data.</text>
</comment>
<gene>
    <name evidence="4" type="ORF">V7S43_015695</name>
</gene>
<evidence type="ECO:0000313" key="4">
    <source>
        <dbReference type="EMBL" id="KAL3659424.1"/>
    </source>
</evidence>
<dbReference type="Pfam" id="PF00135">
    <property type="entry name" value="COesterase"/>
    <property type="match status" value="1"/>
</dbReference>
<reference evidence="4 5" key="1">
    <citation type="submission" date="2024-09" db="EMBL/GenBank/DDBJ databases">
        <title>Genome sequencing and assembly of Phytophthora oleae, isolate VK10A, causative agent of rot of olive drupes.</title>
        <authorList>
            <person name="Conti Taguali S."/>
            <person name="Riolo M."/>
            <person name="La Spada F."/>
            <person name="Cacciola S.O."/>
            <person name="Dionisio G."/>
        </authorList>
    </citation>
    <scope>NUCLEOTIDE SEQUENCE [LARGE SCALE GENOMIC DNA]</scope>
    <source>
        <strain evidence="4 5">VK10A</strain>
    </source>
</reference>
<protein>
    <recommendedName>
        <fullName evidence="3">Carboxylesterase type B domain-containing protein</fullName>
    </recommendedName>
</protein>
<dbReference type="SUPFAM" id="SSF53474">
    <property type="entry name" value="alpha/beta-Hydrolases"/>
    <property type="match status" value="1"/>
</dbReference>
<name>A0ABD3F1S4_9STRA</name>
<evidence type="ECO:0000256" key="1">
    <source>
        <dbReference type="ARBA" id="ARBA00005964"/>
    </source>
</evidence>
<dbReference type="InterPro" id="IPR050654">
    <property type="entry name" value="AChE-related_enzymes"/>
</dbReference>
<evidence type="ECO:0000313" key="5">
    <source>
        <dbReference type="Proteomes" id="UP001632037"/>
    </source>
</evidence>
<dbReference type="PANTHER" id="PTHR43918">
    <property type="entry name" value="ACETYLCHOLINESTERASE"/>
    <property type="match status" value="1"/>
</dbReference>
<dbReference type="InterPro" id="IPR002018">
    <property type="entry name" value="CarbesteraseB"/>
</dbReference>
<dbReference type="PANTHER" id="PTHR43918:SF4">
    <property type="entry name" value="CARBOXYLIC ESTER HYDROLASE"/>
    <property type="match status" value="1"/>
</dbReference>
<keyword evidence="2" id="KW-0378">Hydrolase</keyword>
<dbReference type="InterPro" id="IPR029058">
    <property type="entry name" value="AB_hydrolase_fold"/>
</dbReference>
<accession>A0ABD3F1S4</accession>
<organism evidence="4 5">
    <name type="scientific">Phytophthora oleae</name>
    <dbReference type="NCBI Taxonomy" id="2107226"/>
    <lineage>
        <taxon>Eukaryota</taxon>
        <taxon>Sar</taxon>
        <taxon>Stramenopiles</taxon>
        <taxon>Oomycota</taxon>
        <taxon>Peronosporomycetes</taxon>
        <taxon>Peronosporales</taxon>
        <taxon>Peronosporaceae</taxon>
        <taxon>Phytophthora</taxon>
    </lineage>
</organism>
<comment type="similarity">
    <text evidence="1">Belongs to the type-B carboxylesterase/lipase family.</text>
</comment>
<dbReference type="AlphaFoldDB" id="A0ABD3F1S4"/>
<dbReference type="EMBL" id="JBIMZQ010000047">
    <property type="protein sequence ID" value="KAL3659424.1"/>
    <property type="molecule type" value="Genomic_DNA"/>
</dbReference>
<evidence type="ECO:0000256" key="2">
    <source>
        <dbReference type="ARBA" id="ARBA00022801"/>
    </source>
</evidence>
<proteinExistence type="inferred from homology"/>
<dbReference type="Proteomes" id="UP001632037">
    <property type="component" value="Unassembled WGS sequence"/>
</dbReference>
<sequence>MQSGSPVKYIPTAYTNASAWDVYYNSSTVDTLDCLRQVPVETLSDILNSSVASAAPWGPVVDGDYIQDTGPALLSAGRFVHVPILLGTNNDEGTAFGKTGVDTSEEFFEYLKGKGYSQSEANMLLDLYPDIPETGIPGTLHGRPGNDTPYGNMYKRVSAYAGDSTMHAPRRFMSEVWASNNVTSYSYLFNVLTAGVSQYIGSTHFVEVAFVFYNLLGDGYNNSVATDPFLDEPESYKQLARLMTRMWASFIANQTPNQSGVTALEWPEYTLDDPQDIVFDANVTDVAYIEPDTFRAEAIAHMINNS</sequence>
<dbReference type="Gene3D" id="3.40.50.1820">
    <property type="entry name" value="alpha/beta hydrolase"/>
    <property type="match status" value="1"/>
</dbReference>